<proteinExistence type="predicted"/>
<reference evidence="1" key="1">
    <citation type="submission" date="2020-03" db="EMBL/GenBank/DDBJ databases">
        <title>The deep terrestrial virosphere.</title>
        <authorList>
            <person name="Holmfeldt K."/>
            <person name="Nilsson E."/>
            <person name="Simone D."/>
            <person name="Lopez-Fernandez M."/>
            <person name="Wu X."/>
            <person name="de Brujin I."/>
            <person name="Lundin D."/>
            <person name="Andersson A."/>
            <person name="Bertilsson S."/>
            <person name="Dopson M."/>
        </authorList>
    </citation>
    <scope>NUCLEOTIDE SEQUENCE</scope>
    <source>
        <strain evidence="1">MM171B00879</strain>
    </source>
</reference>
<name>A0A6M3M781_9ZZZZ</name>
<gene>
    <name evidence="1" type="ORF">MM171B00879_0012</name>
</gene>
<organism evidence="1">
    <name type="scientific">viral metagenome</name>
    <dbReference type="NCBI Taxonomy" id="1070528"/>
    <lineage>
        <taxon>unclassified sequences</taxon>
        <taxon>metagenomes</taxon>
        <taxon>organismal metagenomes</taxon>
    </lineage>
</organism>
<accession>A0A6M3M781</accession>
<evidence type="ECO:0000313" key="1">
    <source>
        <dbReference type="EMBL" id="QJB03134.1"/>
    </source>
</evidence>
<dbReference type="AlphaFoldDB" id="A0A6M3M781"/>
<sequence>MNIIPQFIPNTYQGLGVLEKAKWRVLTFVFDSDTDVFDLDYFVAAANIPVATTIVVTFTVADAAGTAETWTYQIAKSWIQRKEYGRIEDGASRNTFEYTVAMIGTKLIA</sequence>
<dbReference type="EMBL" id="MT143826">
    <property type="protein sequence ID" value="QJB03134.1"/>
    <property type="molecule type" value="Genomic_DNA"/>
</dbReference>
<protein>
    <submittedName>
        <fullName evidence="1">Uncharacterized protein</fullName>
    </submittedName>
</protein>